<dbReference type="AlphaFoldDB" id="A0A101M222"/>
<accession>A0A101M222</accession>
<gene>
    <name evidence="2" type="ORF">ABT39_MTgene2849</name>
</gene>
<evidence type="ECO:0000313" key="2">
    <source>
        <dbReference type="EMBL" id="KUM49624.1"/>
    </source>
</evidence>
<keyword evidence="1" id="KW-0472">Membrane</keyword>
<comment type="caution">
    <text evidence="2">The sequence shown here is derived from an EMBL/GenBank/DDBJ whole genome shotgun (WGS) entry which is preliminary data.</text>
</comment>
<proteinExistence type="predicted"/>
<evidence type="ECO:0000256" key="1">
    <source>
        <dbReference type="SAM" id="Phobius"/>
    </source>
</evidence>
<keyword evidence="1" id="KW-0812">Transmembrane</keyword>
<name>A0A101M222_PICGL</name>
<feature type="transmembrane region" description="Helical" evidence="1">
    <location>
        <begin position="12"/>
        <end position="32"/>
    </location>
</feature>
<organism evidence="2">
    <name type="scientific">Picea glauca</name>
    <name type="common">White spruce</name>
    <name type="synonym">Pinus glauca</name>
    <dbReference type="NCBI Taxonomy" id="3330"/>
    <lineage>
        <taxon>Eukaryota</taxon>
        <taxon>Viridiplantae</taxon>
        <taxon>Streptophyta</taxon>
        <taxon>Embryophyta</taxon>
        <taxon>Tracheophyta</taxon>
        <taxon>Spermatophyta</taxon>
        <taxon>Pinopsida</taxon>
        <taxon>Pinidae</taxon>
        <taxon>Conifers I</taxon>
        <taxon>Pinales</taxon>
        <taxon>Pinaceae</taxon>
        <taxon>Picea</taxon>
    </lineage>
</organism>
<protein>
    <submittedName>
        <fullName evidence="2">Uncharacterized protein</fullName>
    </submittedName>
</protein>
<dbReference type="EMBL" id="LKAM01000002">
    <property type="protein sequence ID" value="KUM49624.1"/>
    <property type="molecule type" value="Genomic_DNA"/>
</dbReference>
<geneLocation type="mitochondrion" evidence="2"/>
<keyword evidence="2" id="KW-0496">Mitochondrion</keyword>
<reference evidence="2" key="1">
    <citation type="journal article" date="2015" name="Genome Biol. Evol.">
        <title>Organellar Genomes of White Spruce (Picea glauca): Assembly and Annotation.</title>
        <authorList>
            <person name="Jackman S.D."/>
            <person name="Warren R.L."/>
            <person name="Gibb E.A."/>
            <person name="Vandervalk B.P."/>
            <person name="Mohamadi H."/>
            <person name="Chu J."/>
            <person name="Raymond A."/>
            <person name="Pleasance S."/>
            <person name="Coope R."/>
            <person name="Wildung M.R."/>
            <person name="Ritland C.E."/>
            <person name="Bousquet J."/>
            <person name="Jones S.J."/>
            <person name="Bohlmann J."/>
            <person name="Birol I."/>
        </authorList>
    </citation>
    <scope>NUCLEOTIDE SEQUENCE [LARGE SCALE GENOMIC DNA]</scope>
    <source>
        <tissue evidence="2">Flushing bud</tissue>
    </source>
</reference>
<sequence>MLFVALPLTHQSLLLSSFLLFSFLITLLTSLFSPQRQYVTPSLKYATPSLKYVTPHIYSPQIPSPPPGCHRSITSFSTKRDLSVRSGLFPSRLWILAPKICLYD</sequence>
<keyword evidence="1" id="KW-1133">Transmembrane helix</keyword>